<dbReference type="AlphaFoldDB" id="A0AAN7X305"/>
<name>A0AAN7X305_ELEMC</name>
<keyword evidence="1" id="KW-0732">Signal</keyword>
<comment type="caution">
    <text evidence="2">The sequence shown here is derived from an EMBL/GenBank/DDBJ whole genome shotgun (WGS) entry which is preliminary data.</text>
</comment>
<evidence type="ECO:0000313" key="3">
    <source>
        <dbReference type="Proteomes" id="UP001346869"/>
    </source>
</evidence>
<feature type="signal peptide" evidence="1">
    <location>
        <begin position="1"/>
        <end position="24"/>
    </location>
</feature>
<accession>A0AAN7X305</accession>
<gene>
    <name evidence="2" type="ORF">PBY51_023448</name>
</gene>
<evidence type="ECO:0008006" key="4">
    <source>
        <dbReference type="Google" id="ProtNLM"/>
    </source>
</evidence>
<keyword evidence="3" id="KW-1185">Reference proteome</keyword>
<dbReference type="EMBL" id="JAUZQC010000021">
    <property type="protein sequence ID" value="KAK5851935.1"/>
    <property type="molecule type" value="Genomic_DNA"/>
</dbReference>
<organism evidence="2 3">
    <name type="scientific">Eleginops maclovinus</name>
    <name type="common">Patagonian blennie</name>
    <name type="synonym">Eleginus maclovinus</name>
    <dbReference type="NCBI Taxonomy" id="56733"/>
    <lineage>
        <taxon>Eukaryota</taxon>
        <taxon>Metazoa</taxon>
        <taxon>Chordata</taxon>
        <taxon>Craniata</taxon>
        <taxon>Vertebrata</taxon>
        <taxon>Euteleostomi</taxon>
        <taxon>Actinopterygii</taxon>
        <taxon>Neopterygii</taxon>
        <taxon>Teleostei</taxon>
        <taxon>Neoteleostei</taxon>
        <taxon>Acanthomorphata</taxon>
        <taxon>Eupercaria</taxon>
        <taxon>Perciformes</taxon>
        <taxon>Notothenioidei</taxon>
        <taxon>Eleginopidae</taxon>
        <taxon>Eleginops</taxon>
    </lineage>
</organism>
<evidence type="ECO:0000256" key="1">
    <source>
        <dbReference type="SAM" id="SignalP"/>
    </source>
</evidence>
<dbReference type="Proteomes" id="UP001346869">
    <property type="component" value="Unassembled WGS sequence"/>
</dbReference>
<reference evidence="2 3" key="1">
    <citation type="journal article" date="2023" name="Genes (Basel)">
        <title>Chromosome-Level Genome Assembly and Circadian Gene Repertoire of the Patagonia Blennie Eleginops maclovinus-The Closest Ancestral Proxy of Antarctic Cryonotothenioids.</title>
        <authorList>
            <person name="Cheng C.C."/>
            <person name="Rivera-Colon A.G."/>
            <person name="Minhas B.F."/>
            <person name="Wilson L."/>
            <person name="Rayamajhi N."/>
            <person name="Vargas-Chacoff L."/>
            <person name="Catchen J.M."/>
        </authorList>
    </citation>
    <scope>NUCLEOTIDE SEQUENCE [LARGE SCALE GENOMIC DNA]</scope>
    <source>
        <strain evidence="2">JMC-PN-2008</strain>
    </source>
</reference>
<evidence type="ECO:0000313" key="2">
    <source>
        <dbReference type="EMBL" id="KAK5851935.1"/>
    </source>
</evidence>
<reference evidence="2 3" key="2">
    <citation type="journal article" date="2023" name="Mol. Biol. Evol.">
        <title>Genomics of Secondarily Temperate Adaptation in the Only Non-Antarctic Icefish.</title>
        <authorList>
            <person name="Rivera-Colon A.G."/>
            <person name="Rayamajhi N."/>
            <person name="Minhas B.F."/>
            <person name="Madrigal G."/>
            <person name="Bilyk K.T."/>
            <person name="Yoon V."/>
            <person name="Hune M."/>
            <person name="Gregory S."/>
            <person name="Cheng C.H.C."/>
            <person name="Catchen J.M."/>
        </authorList>
    </citation>
    <scope>NUCLEOTIDE SEQUENCE [LARGE SCALE GENOMIC DNA]</scope>
    <source>
        <strain evidence="2">JMC-PN-2008</strain>
    </source>
</reference>
<feature type="chain" id="PRO_5042908112" description="Secreted protein" evidence="1">
    <location>
        <begin position="25"/>
        <end position="68"/>
    </location>
</feature>
<proteinExistence type="predicted"/>
<sequence length="68" mass="7566">MRAEPGQCLGTHCFLLLYASFCSTNLNYGSLCSHRLARKSVFGTKRGCVSVFFMSPALLRPQDITSLY</sequence>
<protein>
    <recommendedName>
        <fullName evidence="4">Secreted protein</fullName>
    </recommendedName>
</protein>